<feature type="domain" description="3-keto-alpha-glucoside-1,2-lyase/3-keto-2-hydroxy-glucal hydratase" evidence="1">
    <location>
        <begin position="45"/>
        <end position="247"/>
    </location>
</feature>
<name>A0ABS7XZV5_9FLAO</name>
<reference evidence="3" key="1">
    <citation type="submission" date="2023-07" db="EMBL/GenBank/DDBJ databases">
        <authorList>
            <person name="Yue Y."/>
        </authorList>
    </citation>
    <scope>NUCLEOTIDE SEQUENCE [LARGE SCALE GENOMIC DNA]</scope>
    <source>
        <strain evidence="3">2Y89</strain>
    </source>
</reference>
<evidence type="ECO:0000313" key="2">
    <source>
        <dbReference type="EMBL" id="MCA0151952.1"/>
    </source>
</evidence>
<dbReference type="Gene3D" id="2.60.120.560">
    <property type="entry name" value="Exo-inulinase, domain 1"/>
    <property type="match status" value="1"/>
</dbReference>
<sequence length="249" mass="28113">MKIKLIAVLGVISIGLMQCKDSTKTTKETVEETVEITEMEKNENEWEILFDGTSLDQWRGYLAEDMYPEWVIEDGAMAFTPGKEGGKNIITKNTYTNFILSLEWKVSEGGNSGIFWGVHEDKKYTEAYMTGPEIQVLDNERHPDSFVANGTHKAGSLYDMIGCPDEHINSAGEWNLCVIEVNQDANIAKISMNGTQVMDFPLHGEGWDNMVANSKFKDWEGFGKYKTGHIGLQDHSDKVWFKDIKIKAL</sequence>
<dbReference type="InterPro" id="IPR010496">
    <property type="entry name" value="AL/BT2_dom"/>
</dbReference>
<organism evidence="2 3">
    <name type="scientific">Winogradskyella vincentii</name>
    <dbReference type="NCBI Taxonomy" id="2877122"/>
    <lineage>
        <taxon>Bacteria</taxon>
        <taxon>Pseudomonadati</taxon>
        <taxon>Bacteroidota</taxon>
        <taxon>Flavobacteriia</taxon>
        <taxon>Flavobacteriales</taxon>
        <taxon>Flavobacteriaceae</taxon>
        <taxon>Winogradskyella</taxon>
    </lineage>
</organism>
<accession>A0ABS7XZV5</accession>
<proteinExistence type="predicted"/>
<evidence type="ECO:0000313" key="3">
    <source>
        <dbReference type="Proteomes" id="UP001198402"/>
    </source>
</evidence>
<protein>
    <submittedName>
        <fullName evidence="2">DUF1080 domain-containing protein</fullName>
    </submittedName>
</protein>
<keyword evidence="3" id="KW-1185">Reference proteome</keyword>
<dbReference type="RefSeq" id="WP_224476895.1">
    <property type="nucleotide sequence ID" value="NZ_JAIUJS010000001.1"/>
</dbReference>
<comment type="caution">
    <text evidence="2">The sequence shown here is derived from an EMBL/GenBank/DDBJ whole genome shotgun (WGS) entry which is preliminary data.</text>
</comment>
<evidence type="ECO:0000259" key="1">
    <source>
        <dbReference type="Pfam" id="PF06439"/>
    </source>
</evidence>
<gene>
    <name evidence="2" type="ORF">LBV24_01910</name>
</gene>
<dbReference type="Proteomes" id="UP001198402">
    <property type="component" value="Unassembled WGS sequence"/>
</dbReference>
<dbReference type="EMBL" id="JAIUJS010000001">
    <property type="protein sequence ID" value="MCA0151952.1"/>
    <property type="molecule type" value="Genomic_DNA"/>
</dbReference>
<dbReference type="Pfam" id="PF06439">
    <property type="entry name" value="3keto-disac_hyd"/>
    <property type="match status" value="1"/>
</dbReference>